<feature type="region of interest" description="Disordered" evidence="1">
    <location>
        <begin position="197"/>
        <end position="219"/>
    </location>
</feature>
<keyword evidence="3" id="KW-1185">Reference proteome</keyword>
<evidence type="ECO:0000313" key="3">
    <source>
        <dbReference type="Proteomes" id="UP001162480"/>
    </source>
</evidence>
<dbReference type="EMBL" id="OX597833">
    <property type="protein sequence ID" value="CAI9737680.1"/>
    <property type="molecule type" value="Genomic_DNA"/>
</dbReference>
<evidence type="ECO:0000256" key="1">
    <source>
        <dbReference type="SAM" id="MobiDB-lite"/>
    </source>
</evidence>
<dbReference type="AlphaFoldDB" id="A0AA36BNJ4"/>
<name>A0AA36BNJ4_OCTVU</name>
<feature type="compositionally biased region" description="Polar residues" evidence="1">
    <location>
        <begin position="135"/>
        <end position="150"/>
    </location>
</feature>
<gene>
    <name evidence="2" type="ORF">OCTVUL_1B014677</name>
</gene>
<evidence type="ECO:0000313" key="2">
    <source>
        <dbReference type="EMBL" id="CAI9737680.1"/>
    </source>
</evidence>
<feature type="compositionally biased region" description="Basic and acidic residues" evidence="1">
    <location>
        <begin position="199"/>
        <end position="219"/>
    </location>
</feature>
<feature type="region of interest" description="Disordered" evidence="1">
    <location>
        <begin position="114"/>
        <end position="165"/>
    </location>
</feature>
<organism evidence="2 3">
    <name type="scientific">Octopus vulgaris</name>
    <name type="common">Common octopus</name>
    <dbReference type="NCBI Taxonomy" id="6645"/>
    <lineage>
        <taxon>Eukaryota</taxon>
        <taxon>Metazoa</taxon>
        <taxon>Spiralia</taxon>
        <taxon>Lophotrochozoa</taxon>
        <taxon>Mollusca</taxon>
        <taxon>Cephalopoda</taxon>
        <taxon>Coleoidea</taxon>
        <taxon>Octopodiformes</taxon>
        <taxon>Octopoda</taxon>
        <taxon>Incirrata</taxon>
        <taxon>Octopodidae</taxon>
        <taxon>Octopus</taxon>
    </lineage>
</organism>
<proteinExistence type="predicted"/>
<dbReference type="Proteomes" id="UP001162480">
    <property type="component" value="Chromosome 20"/>
</dbReference>
<sequence>MLPFSKFYKTGRIVIDLLCAFIVCERIGEEDFGEVSGAENEISLSNKSQVQTELDMTGQRNELYIIFWEYPRVPQKIQLSGSQKRKISEEKSEENAAVLTKTRLTESFFALKKENSEANDEESVPDVPFEEPVTLPSTSAENTKNISPQNIEDKELSSPTVMDSITTSWDPDPAKWFSAREKYMPMFFQKKSAICQNRNDSDSYPESRHHYQSGEDKLP</sequence>
<protein>
    <submittedName>
        <fullName evidence="2">Uncharacterized protein</fullName>
    </submittedName>
</protein>
<reference evidence="2" key="1">
    <citation type="submission" date="2023-08" db="EMBL/GenBank/DDBJ databases">
        <authorList>
            <person name="Alioto T."/>
            <person name="Alioto T."/>
            <person name="Gomez Garrido J."/>
        </authorList>
    </citation>
    <scope>NUCLEOTIDE SEQUENCE</scope>
</reference>
<accession>A0AA36BNJ4</accession>